<proteinExistence type="predicted"/>
<feature type="region of interest" description="Disordered" evidence="1">
    <location>
        <begin position="419"/>
        <end position="473"/>
    </location>
</feature>
<evidence type="ECO:0000256" key="1">
    <source>
        <dbReference type="SAM" id="MobiDB-lite"/>
    </source>
</evidence>
<dbReference type="STRING" id="133385.A0A2T9Y514"/>
<reference evidence="2 3" key="1">
    <citation type="journal article" date="2018" name="MBio">
        <title>Comparative Genomics Reveals the Core Gene Toolbox for the Fungus-Insect Symbiosis.</title>
        <authorList>
            <person name="Wang Y."/>
            <person name="Stata M."/>
            <person name="Wang W."/>
            <person name="Stajich J.E."/>
            <person name="White M.M."/>
            <person name="Moncalvo J.M."/>
        </authorList>
    </citation>
    <scope>NUCLEOTIDE SEQUENCE [LARGE SCALE GENOMIC DNA]</scope>
    <source>
        <strain evidence="2 3">SWE-8-4</strain>
    </source>
</reference>
<sequence length="473" mass="54021">MQEILEVPMEREAVPVQGTSIWSDTEPLYVHKNFTAGNNMGQTARNDNKFKKDVATSAERQNSRSQERSRKTNQEWKNRAKKFSKFYWQSTGNVGGTSSGAFNAEKTFRTKEPSSGCIDSMDQHSNYNKSCDAKSDMVERPVDQMERSIIYPTDPTAGSFYRFQRLSLGSKVTCHINVKELKAVLYALKIPEVLGKSGNYLNQAFRDCRRDMESLSEYKHPPTSGIRSNLSKPGGYPLKINGSNRMGNINCNVRKFKQKVWSTRRGLICNKQKRKSKSVLQLVQRSTSTRDKCPIIQMGNMEEQLLLPPWNLIPQINGSNRMGNINCNVRKFKQKVWSTRRGLIRNKQKRKSKSVLQLVQKSESTRNKCPIIQMGNMEEQLLLPPMEPNFTSITEGSERENNNDADYSNVKFSNIFIHRQSTSNRKTSNDTGNRNITGSKKREIPATEQQELGAGGLENQWNHLQTESFQKPL</sequence>
<feature type="compositionally biased region" description="Polar residues" evidence="1">
    <location>
        <begin position="419"/>
        <end position="438"/>
    </location>
</feature>
<organism evidence="2 3">
    <name type="scientific">Smittium simulii</name>
    <dbReference type="NCBI Taxonomy" id="133385"/>
    <lineage>
        <taxon>Eukaryota</taxon>
        <taxon>Fungi</taxon>
        <taxon>Fungi incertae sedis</taxon>
        <taxon>Zoopagomycota</taxon>
        <taxon>Kickxellomycotina</taxon>
        <taxon>Harpellomycetes</taxon>
        <taxon>Harpellales</taxon>
        <taxon>Legeriomycetaceae</taxon>
        <taxon>Smittium</taxon>
    </lineage>
</organism>
<feature type="compositionally biased region" description="Polar residues" evidence="1">
    <location>
        <begin position="459"/>
        <end position="473"/>
    </location>
</feature>
<accession>A0A2T9Y514</accession>
<evidence type="ECO:0000313" key="3">
    <source>
        <dbReference type="Proteomes" id="UP000245383"/>
    </source>
</evidence>
<dbReference type="EMBL" id="MBFR01000494">
    <property type="protein sequence ID" value="PVU87430.1"/>
    <property type="molecule type" value="Genomic_DNA"/>
</dbReference>
<name>A0A2T9Y514_9FUNG</name>
<dbReference type="AlphaFoldDB" id="A0A2T9Y514"/>
<keyword evidence="3" id="KW-1185">Reference proteome</keyword>
<evidence type="ECO:0000313" key="2">
    <source>
        <dbReference type="EMBL" id="PVU87430.1"/>
    </source>
</evidence>
<protein>
    <submittedName>
        <fullName evidence="2">Uncharacterized protein</fullName>
    </submittedName>
</protein>
<dbReference type="OrthoDB" id="10676808at2759"/>
<feature type="region of interest" description="Disordered" evidence="1">
    <location>
        <begin position="56"/>
        <end position="76"/>
    </location>
</feature>
<feature type="compositionally biased region" description="Basic and acidic residues" evidence="1">
    <location>
        <begin position="61"/>
        <end position="76"/>
    </location>
</feature>
<comment type="caution">
    <text evidence="2">The sequence shown here is derived from an EMBL/GenBank/DDBJ whole genome shotgun (WGS) entry which is preliminary data.</text>
</comment>
<dbReference type="Proteomes" id="UP000245383">
    <property type="component" value="Unassembled WGS sequence"/>
</dbReference>
<gene>
    <name evidence="2" type="ORF">BB561_006335</name>
</gene>